<reference evidence="1" key="1">
    <citation type="journal article" date="2024" name="Gigascience">
        <title>Chromosome-level genome of the poultry shaft louse Menopon gallinae provides insight into the host-switching and adaptive evolution of parasitic lice.</title>
        <authorList>
            <person name="Xu Y."/>
            <person name="Ma L."/>
            <person name="Liu S."/>
            <person name="Liang Y."/>
            <person name="Liu Q."/>
            <person name="He Z."/>
            <person name="Tian L."/>
            <person name="Duan Y."/>
            <person name="Cai W."/>
            <person name="Li H."/>
            <person name="Song F."/>
        </authorList>
    </citation>
    <scope>NUCLEOTIDE SEQUENCE</scope>
    <source>
        <strain evidence="1">Cailab_2023a</strain>
    </source>
</reference>
<gene>
    <name evidence="1" type="ORF">PYX00_008906</name>
</gene>
<accession>A0AAW2H989</accession>
<dbReference type="EMBL" id="JARGDH010000005">
    <property type="protein sequence ID" value="KAL0266326.1"/>
    <property type="molecule type" value="Genomic_DNA"/>
</dbReference>
<comment type="caution">
    <text evidence="1">The sequence shown here is derived from an EMBL/GenBank/DDBJ whole genome shotgun (WGS) entry which is preliminary data.</text>
</comment>
<organism evidence="1">
    <name type="scientific">Menopon gallinae</name>
    <name type="common">poultry shaft louse</name>
    <dbReference type="NCBI Taxonomy" id="328185"/>
    <lineage>
        <taxon>Eukaryota</taxon>
        <taxon>Metazoa</taxon>
        <taxon>Ecdysozoa</taxon>
        <taxon>Arthropoda</taxon>
        <taxon>Hexapoda</taxon>
        <taxon>Insecta</taxon>
        <taxon>Pterygota</taxon>
        <taxon>Neoptera</taxon>
        <taxon>Paraneoptera</taxon>
        <taxon>Psocodea</taxon>
        <taxon>Troctomorpha</taxon>
        <taxon>Phthiraptera</taxon>
        <taxon>Amblycera</taxon>
        <taxon>Menoponidae</taxon>
        <taxon>Menopon</taxon>
    </lineage>
</organism>
<protein>
    <submittedName>
        <fullName evidence="1">Uncharacterized protein</fullName>
    </submittedName>
</protein>
<dbReference type="AlphaFoldDB" id="A0AAW2H989"/>
<sequence>MLVTERTRSRKQAIMMRFLRAVASATRINRCRNTAIREEFRLEQLTVGSLQSIAEDLAKWTSLVASMTQRL</sequence>
<name>A0AAW2H989_9NEOP</name>
<evidence type="ECO:0000313" key="1">
    <source>
        <dbReference type="EMBL" id="KAL0266326.1"/>
    </source>
</evidence>
<proteinExistence type="predicted"/>